<gene>
    <name evidence="1" type="ORF">P4O66_002008</name>
</gene>
<comment type="caution">
    <text evidence="1">The sequence shown here is derived from an EMBL/GenBank/DDBJ whole genome shotgun (WGS) entry which is preliminary data.</text>
</comment>
<dbReference type="Proteomes" id="UP001239994">
    <property type="component" value="Unassembled WGS sequence"/>
</dbReference>
<reference evidence="1" key="1">
    <citation type="submission" date="2023-03" db="EMBL/GenBank/DDBJ databases">
        <title>Electrophorus voltai genome.</title>
        <authorList>
            <person name="Bian C."/>
        </authorList>
    </citation>
    <scope>NUCLEOTIDE SEQUENCE</scope>
    <source>
        <strain evidence="1">CB-2022</strain>
        <tissue evidence="1">Muscle</tissue>
    </source>
</reference>
<evidence type="ECO:0000313" key="1">
    <source>
        <dbReference type="EMBL" id="KAK1805746.1"/>
    </source>
</evidence>
<evidence type="ECO:0000313" key="2">
    <source>
        <dbReference type="Proteomes" id="UP001239994"/>
    </source>
</evidence>
<organism evidence="1 2">
    <name type="scientific">Electrophorus voltai</name>
    <dbReference type="NCBI Taxonomy" id="2609070"/>
    <lineage>
        <taxon>Eukaryota</taxon>
        <taxon>Metazoa</taxon>
        <taxon>Chordata</taxon>
        <taxon>Craniata</taxon>
        <taxon>Vertebrata</taxon>
        <taxon>Euteleostomi</taxon>
        <taxon>Actinopterygii</taxon>
        <taxon>Neopterygii</taxon>
        <taxon>Teleostei</taxon>
        <taxon>Ostariophysi</taxon>
        <taxon>Gymnotiformes</taxon>
        <taxon>Gymnotoidei</taxon>
        <taxon>Gymnotidae</taxon>
        <taxon>Electrophorus</taxon>
    </lineage>
</organism>
<protein>
    <submittedName>
        <fullName evidence="1">Uncharacterized protein</fullName>
    </submittedName>
</protein>
<dbReference type="EMBL" id="JAROKS010000002">
    <property type="protein sequence ID" value="KAK1805746.1"/>
    <property type="molecule type" value="Genomic_DNA"/>
</dbReference>
<accession>A0AAD8ZV57</accession>
<dbReference type="AlphaFoldDB" id="A0AAD8ZV57"/>
<sequence length="317" mass="36119">MGQSLSQEEINNRASSVFSTFSENFNNVGIDESLLTYSGMDSAAKLEDFSFQLLSEVGSNIPDYLEKLGSALVDVSAVPNSVGIGALIISIILQICFIATKGHQSLGPSTVDLLRRIFAEEKSSEVRDLMEEYLKRYRMHLRDDHLLIVETTRLEQELSFQLTRLKNSMLLEGHMNSRALKQWANGAAFHAQMLIHVARLKKKQGSGLNSARDAAYSAINTYEKDLSHLLERYKAFRISNLDCFIYAGWVCRITDKETGEKHYYGYEGYCYVSSEDLINYMFTRDRRIIELKSYFSDLQKNVDVLISQQGTFKFQKS</sequence>
<proteinExistence type="predicted"/>
<keyword evidence="2" id="KW-1185">Reference proteome</keyword>
<name>A0AAD8ZV57_9TELE</name>